<dbReference type="AlphaFoldDB" id="A0A9D3XXZ9"/>
<evidence type="ECO:0000256" key="1">
    <source>
        <dbReference type="SAM" id="MobiDB-lite"/>
    </source>
</evidence>
<comment type="caution">
    <text evidence="2">The sequence shown here is derived from an EMBL/GenBank/DDBJ whole genome shotgun (WGS) entry which is preliminary data.</text>
</comment>
<name>A0A9D3XXZ9_DREPO</name>
<evidence type="ECO:0000313" key="2">
    <source>
        <dbReference type="EMBL" id="KAH3689999.1"/>
    </source>
</evidence>
<dbReference type="Proteomes" id="UP000828390">
    <property type="component" value="Unassembled WGS sequence"/>
</dbReference>
<gene>
    <name evidence="2" type="ORF">DPMN_191847</name>
</gene>
<reference evidence="2" key="1">
    <citation type="journal article" date="2019" name="bioRxiv">
        <title>The Genome of the Zebra Mussel, Dreissena polymorpha: A Resource for Invasive Species Research.</title>
        <authorList>
            <person name="McCartney M.A."/>
            <person name="Auch B."/>
            <person name="Kono T."/>
            <person name="Mallez S."/>
            <person name="Zhang Y."/>
            <person name="Obille A."/>
            <person name="Becker A."/>
            <person name="Abrahante J.E."/>
            <person name="Garbe J."/>
            <person name="Badalamenti J.P."/>
            <person name="Herman A."/>
            <person name="Mangelson H."/>
            <person name="Liachko I."/>
            <person name="Sullivan S."/>
            <person name="Sone E.D."/>
            <person name="Koren S."/>
            <person name="Silverstein K.A.T."/>
            <person name="Beckman K.B."/>
            <person name="Gohl D.M."/>
        </authorList>
    </citation>
    <scope>NUCLEOTIDE SEQUENCE</scope>
    <source>
        <strain evidence="2">Duluth1</strain>
        <tissue evidence="2">Whole animal</tissue>
    </source>
</reference>
<feature type="region of interest" description="Disordered" evidence="1">
    <location>
        <begin position="87"/>
        <end position="107"/>
    </location>
</feature>
<organism evidence="2 3">
    <name type="scientific">Dreissena polymorpha</name>
    <name type="common">Zebra mussel</name>
    <name type="synonym">Mytilus polymorpha</name>
    <dbReference type="NCBI Taxonomy" id="45954"/>
    <lineage>
        <taxon>Eukaryota</taxon>
        <taxon>Metazoa</taxon>
        <taxon>Spiralia</taxon>
        <taxon>Lophotrochozoa</taxon>
        <taxon>Mollusca</taxon>
        <taxon>Bivalvia</taxon>
        <taxon>Autobranchia</taxon>
        <taxon>Heteroconchia</taxon>
        <taxon>Euheterodonta</taxon>
        <taxon>Imparidentia</taxon>
        <taxon>Neoheterodontei</taxon>
        <taxon>Myida</taxon>
        <taxon>Dreissenoidea</taxon>
        <taxon>Dreissenidae</taxon>
        <taxon>Dreissena</taxon>
    </lineage>
</organism>
<keyword evidence="3" id="KW-1185">Reference proteome</keyword>
<proteinExistence type="predicted"/>
<protein>
    <submittedName>
        <fullName evidence="2">Uncharacterized protein</fullName>
    </submittedName>
</protein>
<dbReference type="EMBL" id="JAIWYP010000084">
    <property type="protein sequence ID" value="KAH3689999.1"/>
    <property type="molecule type" value="Genomic_DNA"/>
</dbReference>
<reference evidence="2" key="2">
    <citation type="submission" date="2020-11" db="EMBL/GenBank/DDBJ databases">
        <authorList>
            <person name="McCartney M.A."/>
            <person name="Auch B."/>
            <person name="Kono T."/>
            <person name="Mallez S."/>
            <person name="Becker A."/>
            <person name="Gohl D.M."/>
            <person name="Silverstein K.A.T."/>
            <person name="Koren S."/>
            <person name="Bechman K.B."/>
            <person name="Herman A."/>
            <person name="Abrahante J.E."/>
            <person name="Garbe J."/>
        </authorList>
    </citation>
    <scope>NUCLEOTIDE SEQUENCE</scope>
    <source>
        <strain evidence="2">Duluth1</strain>
        <tissue evidence="2">Whole animal</tissue>
    </source>
</reference>
<sequence length="136" mass="15567">MTWFSCRGLNELVEKCNSCANKWRFTDNARKCAVMIMDRKRTKRYPLQILYDSTPIPEAANNKHLGIIQSISGKYPYDIDRQFEARSFPSPRKCPEGPEQTQTPRLSCTIPQSFPRRFLAASCGTVSPMPTCNNSR</sequence>
<accession>A0A9D3XXZ9</accession>
<evidence type="ECO:0000313" key="3">
    <source>
        <dbReference type="Proteomes" id="UP000828390"/>
    </source>
</evidence>